<keyword evidence="5" id="KW-1185">Reference proteome</keyword>
<organism evidence="4 5">
    <name type="scientific">Schaalia radingae</name>
    <dbReference type="NCBI Taxonomy" id="131110"/>
    <lineage>
        <taxon>Bacteria</taxon>
        <taxon>Bacillati</taxon>
        <taxon>Actinomycetota</taxon>
        <taxon>Actinomycetes</taxon>
        <taxon>Actinomycetales</taxon>
        <taxon>Actinomycetaceae</taxon>
        <taxon>Schaalia</taxon>
    </lineage>
</organism>
<gene>
    <name evidence="4" type="ORF">SAMN04489714_0046</name>
</gene>
<feature type="domain" description="Fibronectin type III-like" evidence="3">
    <location>
        <begin position="735"/>
        <end position="805"/>
    </location>
</feature>
<dbReference type="InterPro" id="IPR001764">
    <property type="entry name" value="Glyco_hydro_3_N"/>
</dbReference>
<dbReference type="Gene3D" id="2.60.40.10">
    <property type="entry name" value="Immunoglobulins"/>
    <property type="match status" value="1"/>
</dbReference>
<reference evidence="4 5" key="1">
    <citation type="submission" date="2016-10" db="EMBL/GenBank/DDBJ databases">
        <authorList>
            <person name="Varghese N."/>
            <person name="Submissions S."/>
        </authorList>
    </citation>
    <scope>NUCLEOTIDE SEQUENCE [LARGE SCALE GENOMIC DNA]</scope>
    <source>
        <strain evidence="4 5">DSM 9169</strain>
    </source>
</reference>
<dbReference type="InterPro" id="IPR017853">
    <property type="entry name" value="GH"/>
</dbReference>
<dbReference type="Gene3D" id="3.40.50.1700">
    <property type="entry name" value="Glycoside hydrolase family 3 C-terminal domain"/>
    <property type="match status" value="1"/>
</dbReference>
<evidence type="ECO:0000256" key="2">
    <source>
        <dbReference type="ARBA" id="ARBA00022801"/>
    </source>
</evidence>
<dbReference type="SUPFAM" id="SSF52279">
    <property type="entry name" value="Beta-D-glucan exohydrolase, C-terminal domain"/>
    <property type="match status" value="1"/>
</dbReference>
<evidence type="ECO:0000256" key="1">
    <source>
        <dbReference type="ARBA" id="ARBA00005336"/>
    </source>
</evidence>
<dbReference type="InterPro" id="IPR013783">
    <property type="entry name" value="Ig-like_fold"/>
</dbReference>
<dbReference type="SUPFAM" id="SSF51445">
    <property type="entry name" value="(Trans)glycosidases"/>
    <property type="match status" value="1"/>
</dbReference>
<dbReference type="Gene3D" id="2.60.120.260">
    <property type="entry name" value="Galactose-binding domain-like"/>
    <property type="match status" value="1"/>
</dbReference>
<dbReference type="InterPro" id="IPR036881">
    <property type="entry name" value="Glyco_hydro_3_C_sf"/>
</dbReference>
<dbReference type="InterPro" id="IPR050288">
    <property type="entry name" value="Cellulose_deg_GH3"/>
</dbReference>
<protein>
    <submittedName>
        <fullName evidence="4">Beta-glucosidase</fullName>
    </submittedName>
</protein>
<name>A0ABY0V4L2_9ACTO</name>
<dbReference type="InterPro" id="IPR002772">
    <property type="entry name" value="Glyco_hydro_3_C"/>
</dbReference>
<comment type="similarity">
    <text evidence="1">Belongs to the glycosyl hydrolase 3 family.</text>
</comment>
<dbReference type="EMBL" id="LT629792">
    <property type="protein sequence ID" value="SDT85434.1"/>
    <property type="molecule type" value="Genomic_DNA"/>
</dbReference>
<dbReference type="SUPFAM" id="SSF56988">
    <property type="entry name" value="Anthrax protective antigen"/>
    <property type="match status" value="1"/>
</dbReference>
<dbReference type="Proteomes" id="UP000198976">
    <property type="component" value="Chromosome I"/>
</dbReference>
<keyword evidence="2" id="KW-0378">Hydrolase</keyword>
<dbReference type="Pfam" id="PF00933">
    <property type="entry name" value="Glyco_hydro_3"/>
    <property type="match status" value="1"/>
</dbReference>
<evidence type="ECO:0000313" key="4">
    <source>
        <dbReference type="EMBL" id="SDT85434.1"/>
    </source>
</evidence>
<proteinExistence type="inferred from homology"/>
<accession>A0ABY0V4L2</accession>
<dbReference type="PANTHER" id="PTHR42715:SF10">
    <property type="entry name" value="BETA-GLUCOSIDASE"/>
    <property type="match status" value="1"/>
</dbReference>
<sequence length="816" mass="88520">MSAYVGLRRYTSEQDIDAKIGALDLRSKVGLLTGETTWSLPAEPTIGLRSVVMSDGPVGVRGTGGSDEETSLLFPSPTCMSATWDADLLEQAGRLMAYEARRHGVDVILAPLVNIQRTPVSGRHYENSSEDPFLVSRSANAIIRGIQSCGVGVCVKHYVANDSETERIRYISTVDPAVLRAVYLAPFERALEEVQPASIMAAYNAIDDGVESNRATDHHHLLTDVLKKELGFQGPIISDWTATLTTEESANAGLDIVMPGPDGPWGDQLVQAVEEGKVDESLIDDKVRRLLRLADQVGKLGEHVPAELEASDHAVLLDLSTAGTVVLKNHNSVPLSTPPSSLALIGPNAVDAYVQGGGSAHVNPAHVVSPEEGMHRAFPDAKITLAQGVNSRIHAPALSAERLSDPAGCPGVLVRQYDKDGHELSSETQAWRGNVRDLVDGAETIRLTGNINLPEHGTHRIGLGHVGTHQLTLNGNPVEQFEREVSDDVVLDSSINHPLTNLFEVEGGSSVTFDAQFSVVHSLWGNFALAYLRHELPGPTDNQRIQEAVQTARKADTVIVMVGTNDDVESEGWDRTNLDLPGRQNDLVNAVLDVAPDAIIVVNAGAPVLLPWLERARTVLWTWFPGEVCGDALAAIMAGEKEPSGRLPWTLPSRAEDVPIPNAIPNDESRVLYSEGLNVGYRSFGMESGRVPACSFGHGLGWSTWEYSNATCERCDDGWTLSVDVKNTGTRESREVIQAYAVPTNPTIALPNYWLIGYTKETIAPGGQNTIKVEIPRHTFRTWDDSDHQWVNVHGTYRILIGRSATDIRAQVILNN</sequence>
<dbReference type="Pfam" id="PF14310">
    <property type="entry name" value="Fn3-like"/>
    <property type="match status" value="1"/>
</dbReference>
<dbReference type="RefSeq" id="WP_092648051.1">
    <property type="nucleotide sequence ID" value="NZ_LT629792.1"/>
</dbReference>
<dbReference type="InterPro" id="IPR036962">
    <property type="entry name" value="Glyco_hydro_3_N_sf"/>
</dbReference>
<evidence type="ECO:0000313" key="5">
    <source>
        <dbReference type="Proteomes" id="UP000198976"/>
    </source>
</evidence>
<dbReference type="Gene3D" id="3.20.20.300">
    <property type="entry name" value="Glycoside hydrolase, family 3, N-terminal domain"/>
    <property type="match status" value="1"/>
</dbReference>
<dbReference type="PANTHER" id="PTHR42715">
    <property type="entry name" value="BETA-GLUCOSIDASE"/>
    <property type="match status" value="1"/>
</dbReference>
<dbReference type="Pfam" id="PF01915">
    <property type="entry name" value="Glyco_hydro_3_C"/>
    <property type="match status" value="1"/>
</dbReference>
<dbReference type="SMART" id="SM01217">
    <property type="entry name" value="Fn3_like"/>
    <property type="match status" value="1"/>
</dbReference>
<dbReference type="InterPro" id="IPR026891">
    <property type="entry name" value="Fn3-like"/>
</dbReference>
<dbReference type="PRINTS" id="PR00133">
    <property type="entry name" value="GLHYDRLASE3"/>
</dbReference>
<evidence type="ECO:0000259" key="3">
    <source>
        <dbReference type="SMART" id="SM01217"/>
    </source>
</evidence>